<dbReference type="GO" id="GO:0005829">
    <property type="term" value="C:cytosol"/>
    <property type="evidence" value="ECO:0007669"/>
    <property type="project" value="TreeGrafter"/>
</dbReference>
<evidence type="ECO:0000259" key="1">
    <source>
        <dbReference type="PROSITE" id="PS50042"/>
    </source>
</evidence>
<dbReference type="SMART" id="SM00100">
    <property type="entry name" value="cNMP"/>
    <property type="match status" value="1"/>
</dbReference>
<dbReference type="Gene3D" id="3.40.250.10">
    <property type="entry name" value="Rhodanese-like domain"/>
    <property type="match status" value="1"/>
</dbReference>
<dbReference type="Pfam" id="PF00581">
    <property type="entry name" value="Rhodanese"/>
    <property type="match status" value="1"/>
</dbReference>
<dbReference type="PANTHER" id="PTHR11635">
    <property type="entry name" value="CAMP-DEPENDENT PROTEIN KINASE REGULATORY CHAIN"/>
    <property type="match status" value="1"/>
</dbReference>
<feature type="domain" description="Cyclic nucleotide-binding" evidence="1">
    <location>
        <begin position="157"/>
        <end position="259"/>
    </location>
</feature>
<dbReference type="Gene3D" id="2.60.120.10">
    <property type="entry name" value="Jelly Rolls"/>
    <property type="match status" value="2"/>
</dbReference>
<dbReference type="InterPro" id="IPR014710">
    <property type="entry name" value="RmlC-like_jellyroll"/>
</dbReference>
<proteinExistence type="predicted"/>
<sequence>MCYCYFVTGKEKFMITVEELKNYYPFNKMEEKFLPLLLEQLKIYSFEKGDDIFKHDNNQVNAKYIIDGTVKITYPSSREKLLKSTSLQAYYPVGEVNTKKKLDSIVTSKNATVIMINNTLLDHFAVWDNLFKESSLDNPLRGHESYKWVIGLLLSNAVQMLPRGHIDQIFKNLEPVYVNAGDEIITEGDTGDYCYVIVKGTVEVFKCIAEGEELVATLGAGALFGENSLVSQEPRTASLRMKTNGVLMRMIGEKFSLLLKSHVVRWLTIDATYQMILAGAVLLDVREPDEFNNISFQDCLHIPMGKLRAERSDKLDKNIPIITCSNTGMRCASAAFLLATLGYNVHSMQGGIMGLLKFVERQEADV</sequence>
<dbReference type="SMART" id="SM00450">
    <property type="entry name" value="RHOD"/>
    <property type="match status" value="1"/>
</dbReference>
<dbReference type="PROSITE" id="PS50206">
    <property type="entry name" value="RHODANESE_3"/>
    <property type="match status" value="1"/>
</dbReference>
<dbReference type="InterPro" id="IPR000595">
    <property type="entry name" value="cNMP-bd_dom"/>
</dbReference>
<dbReference type="AlphaFoldDB" id="A0A3B0US51"/>
<evidence type="ECO:0000259" key="2">
    <source>
        <dbReference type="PROSITE" id="PS50206"/>
    </source>
</evidence>
<dbReference type="CDD" id="cd00038">
    <property type="entry name" value="CAP_ED"/>
    <property type="match status" value="1"/>
</dbReference>
<dbReference type="InterPro" id="IPR001763">
    <property type="entry name" value="Rhodanese-like_dom"/>
</dbReference>
<accession>A0A3B0US51</accession>
<evidence type="ECO:0008006" key="4">
    <source>
        <dbReference type="Google" id="ProtNLM"/>
    </source>
</evidence>
<dbReference type="PANTHER" id="PTHR11635:SF152">
    <property type="entry name" value="CAMP-DEPENDENT PROTEIN KINASE TYPE I REGULATORY SUBUNIT-RELATED"/>
    <property type="match status" value="1"/>
</dbReference>
<dbReference type="InterPro" id="IPR036873">
    <property type="entry name" value="Rhodanese-like_dom_sf"/>
</dbReference>
<dbReference type="Pfam" id="PF00027">
    <property type="entry name" value="cNMP_binding"/>
    <property type="match status" value="1"/>
</dbReference>
<dbReference type="GO" id="GO:0005952">
    <property type="term" value="C:cAMP-dependent protein kinase complex"/>
    <property type="evidence" value="ECO:0007669"/>
    <property type="project" value="InterPro"/>
</dbReference>
<dbReference type="SUPFAM" id="SSF51206">
    <property type="entry name" value="cAMP-binding domain-like"/>
    <property type="match status" value="2"/>
</dbReference>
<organism evidence="3">
    <name type="scientific">hydrothermal vent metagenome</name>
    <dbReference type="NCBI Taxonomy" id="652676"/>
    <lineage>
        <taxon>unclassified sequences</taxon>
        <taxon>metagenomes</taxon>
        <taxon>ecological metagenomes</taxon>
    </lineage>
</organism>
<dbReference type="InterPro" id="IPR018490">
    <property type="entry name" value="cNMP-bd_dom_sf"/>
</dbReference>
<dbReference type="SUPFAM" id="SSF52821">
    <property type="entry name" value="Rhodanese/Cell cycle control phosphatase"/>
    <property type="match status" value="1"/>
</dbReference>
<dbReference type="InterPro" id="IPR050503">
    <property type="entry name" value="cAMP-dep_PK_reg_su-like"/>
</dbReference>
<reference evidence="3" key="1">
    <citation type="submission" date="2018-06" db="EMBL/GenBank/DDBJ databases">
        <authorList>
            <person name="Zhirakovskaya E."/>
        </authorList>
    </citation>
    <scope>NUCLEOTIDE SEQUENCE</scope>
</reference>
<protein>
    <recommendedName>
        <fullName evidence="4">Cyclic nucleotide-binding domain-containing protein</fullName>
    </recommendedName>
</protein>
<evidence type="ECO:0000313" key="3">
    <source>
        <dbReference type="EMBL" id="VAW33895.1"/>
    </source>
</evidence>
<name>A0A3B0US51_9ZZZZ</name>
<feature type="domain" description="Rhodanese" evidence="2">
    <location>
        <begin position="276"/>
        <end position="364"/>
    </location>
</feature>
<dbReference type="PRINTS" id="PR00103">
    <property type="entry name" value="CAMPKINASE"/>
</dbReference>
<dbReference type="PROSITE" id="PS50042">
    <property type="entry name" value="CNMP_BINDING_3"/>
    <property type="match status" value="1"/>
</dbReference>
<dbReference type="CDD" id="cd00158">
    <property type="entry name" value="RHOD"/>
    <property type="match status" value="1"/>
</dbReference>
<gene>
    <name evidence="3" type="ORF">MNBD_GAMMA01-1279</name>
</gene>
<dbReference type="EMBL" id="UOEW01000047">
    <property type="protein sequence ID" value="VAW33895.1"/>
    <property type="molecule type" value="Genomic_DNA"/>
</dbReference>